<gene>
    <name evidence="1" type="ORF">N44_03261</name>
</gene>
<reference evidence="2" key="1">
    <citation type="journal article" date="2015" name="Genome">
        <title>Whole Genome Sequence of the Non-Microcystin-Producing Microcystis aeruginosa Strain NIES-44.</title>
        <authorList>
            <person name="Okano K."/>
            <person name="Miyata N."/>
            <person name="Ozaki Y."/>
        </authorList>
    </citation>
    <scope>NUCLEOTIDE SEQUENCE [LARGE SCALE GENOMIC DNA]</scope>
    <source>
        <strain evidence="2">NIES-44</strain>
    </source>
</reference>
<evidence type="ECO:0000313" key="1">
    <source>
        <dbReference type="EMBL" id="GAL94681.1"/>
    </source>
</evidence>
<dbReference type="AlphaFoldDB" id="A0A0A1VZG5"/>
<dbReference type="RefSeq" id="WP_045360796.1">
    <property type="nucleotide sequence ID" value="NZ_BBPA01000059.1"/>
</dbReference>
<protein>
    <submittedName>
        <fullName evidence="1">Uncharacterized protein</fullName>
    </submittedName>
</protein>
<sequence length="91" mass="10766">MPNLTLSNEQVIDLFKQLPEDQKQEVYKILILSQWDRWESLSNYAIDKARIVAKERGYDWDTMTEEEKEEFIDNIETAQIIPAPLRSDSFS</sequence>
<organism evidence="1 2">
    <name type="scientific">Microcystis aeruginosa NIES-44</name>
    <dbReference type="NCBI Taxonomy" id="449439"/>
    <lineage>
        <taxon>Bacteria</taxon>
        <taxon>Bacillati</taxon>
        <taxon>Cyanobacteriota</taxon>
        <taxon>Cyanophyceae</taxon>
        <taxon>Oscillatoriophycideae</taxon>
        <taxon>Chroococcales</taxon>
        <taxon>Microcystaceae</taxon>
        <taxon>Microcystis</taxon>
    </lineage>
</organism>
<name>A0A0A1VZG5_MICAE</name>
<dbReference type="EMBL" id="BBPA01000059">
    <property type="protein sequence ID" value="GAL94681.1"/>
    <property type="molecule type" value="Genomic_DNA"/>
</dbReference>
<comment type="caution">
    <text evidence="1">The sequence shown here is derived from an EMBL/GenBank/DDBJ whole genome shotgun (WGS) entry which is preliminary data.</text>
</comment>
<accession>A0A0A1VZG5</accession>
<evidence type="ECO:0000313" key="2">
    <source>
        <dbReference type="Proteomes" id="UP000030321"/>
    </source>
</evidence>
<proteinExistence type="predicted"/>
<dbReference type="Proteomes" id="UP000030321">
    <property type="component" value="Unassembled WGS sequence"/>
</dbReference>